<name>A0ACB5T1J1_AMBMO</name>
<sequence>MSSNWEAFKSLSVDEPITSSPWDNKSNGTHQSFQAPNPVPPSSLANDDVASIISGLSTSQQQQQVVNSGLFGKANSVFGVPTLGSNNLASFEEAVVSESGSDLFNPNSFRDALSAISAPATQQQKSRFASNLFGSASVAGVGVTNFNQPSHKIGSTNFLEKFASVTEKTRELESGLGNLSLKNNSSSSNLTAKVAGGSVSGPNELVGSSRRSSMFTSAKPDLNSPSTFREPRKQSFTEKLESYMSTNGSPSQSRHLSFSSEVNAGTGTLGGVPSERGSITLENPQQQAPSSKNIWNPAAAPTFHPSFDNNATFGANMMENVNGTMPVPGDMNMEMNMFMQHMAMMSQYGMPPNFFQLPQMMANFAPPATPAAGATTGNAEEKSEEDKSQSASGDEESNGFTKGASAPGTAGSPPPPMNPFFQPGLMNRAPPFMIPPFGPYGMFPPPNSMPSSPIATAASPNPVAPAGKGRRSPSSRSPNMHSPSTSKANLKKGNFSGKPVKSKKHIVRSPLLEEFRSEKNDKKYTLKDIYGHGYEFSKDQHGSRFIQQELAVANEQEKEVIFNEIRDFSLDLMTDVFGNYVIQKYFEHGNYVQQKVLFSSMKGHFNDLSFQMYGCRVVQKCLESLPVDDQLELMDEIKENIPTLVKDQNGNHVIQKAIERIPIDRVPFILESIKHQIYHLSTHPYGCRVIQRLLEFSEEKDQTFILEELQGFIYYLIQDQFGNYVIQHIIEHGDTKYSDAVLNVILENLVDLSKHKFASNAVEKCIIHQTEENRNKVYDAVMKGNEDPKSDLNESTPLSLMMRDPFANYVVQKLVELIDKPRKRELVLRIRRYLKMMEPTNPNSGNGGGKHLASVEKLIALSESIQI</sequence>
<reference evidence="1" key="1">
    <citation type="submission" date="2023-04" db="EMBL/GenBank/DDBJ databases">
        <title>Ambrosiozyma monospora NBRC 10751.</title>
        <authorList>
            <person name="Ichikawa N."/>
            <person name="Sato H."/>
            <person name="Tonouchi N."/>
        </authorList>
    </citation>
    <scope>NUCLEOTIDE SEQUENCE</scope>
    <source>
        <strain evidence="1">NBRC 10751</strain>
    </source>
</reference>
<dbReference type="EMBL" id="BSXS01002331">
    <property type="protein sequence ID" value="GME78799.1"/>
    <property type="molecule type" value="Genomic_DNA"/>
</dbReference>
<dbReference type="Proteomes" id="UP001165064">
    <property type="component" value="Unassembled WGS sequence"/>
</dbReference>
<comment type="caution">
    <text evidence="1">The sequence shown here is derived from an EMBL/GenBank/DDBJ whole genome shotgun (WGS) entry which is preliminary data.</text>
</comment>
<accession>A0ACB5T1J1</accession>
<organism evidence="1 2">
    <name type="scientific">Ambrosiozyma monospora</name>
    <name type="common">Yeast</name>
    <name type="synonym">Endomycopsis monosporus</name>
    <dbReference type="NCBI Taxonomy" id="43982"/>
    <lineage>
        <taxon>Eukaryota</taxon>
        <taxon>Fungi</taxon>
        <taxon>Dikarya</taxon>
        <taxon>Ascomycota</taxon>
        <taxon>Saccharomycotina</taxon>
        <taxon>Pichiomycetes</taxon>
        <taxon>Pichiales</taxon>
        <taxon>Pichiaceae</taxon>
        <taxon>Ambrosiozyma</taxon>
    </lineage>
</organism>
<evidence type="ECO:0000313" key="1">
    <source>
        <dbReference type="EMBL" id="GME78799.1"/>
    </source>
</evidence>
<keyword evidence="2" id="KW-1185">Reference proteome</keyword>
<gene>
    <name evidence="1" type="ORF">Amon02_000361100</name>
</gene>
<evidence type="ECO:0000313" key="2">
    <source>
        <dbReference type="Proteomes" id="UP001165064"/>
    </source>
</evidence>
<protein>
    <submittedName>
        <fullName evidence="1">Unnamed protein product</fullName>
    </submittedName>
</protein>
<proteinExistence type="predicted"/>